<comment type="caution">
    <text evidence="2">The sequence shown here is derived from an EMBL/GenBank/DDBJ whole genome shotgun (WGS) entry which is preliminary data.</text>
</comment>
<feature type="domain" description="GST N-terminal" evidence="1">
    <location>
        <begin position="4"/>
        <end position="83"/>
    </location>
</feature>
<keyword evidence="2" id="KW-0808">Transferase</keyword>
<dbReference type="Gene3D" id="1.20.1050.10">
    <property type="match status" value="1"/>
</dbReference>
<dbReference type="InterPro" id="IPR036249">
    <property type="entry name" value="Thioredoxin-like_sf"/>
</dbReference>
<dbReference type="InterPro" id="IPR004045">
    <property type="entry name" value="Glutathione_S-Trfase_N"/>
</dbReference>
<dbReference type="GO" id="GO:0005737">
    <property type="term" value="C:cytoplasm"/>
    <property type="evidence" value="ECO:0007669"/>
    <property type="project" value="TreeGrafter"/>
</dbReference>
<dbReference type="PANTHER" id="PTHR43968">
    <property type="match status" value="1"/>
</dbReference>
<proteinExistence type="predicted"/>
<dbReference type="PROSITE" id="PS51354">
    <property type="entry name" value="GLUTAREDOXIN_2"/>
    <property type="match status" value="1"/>
</dbReference>
<dbReference type="Pfam" id="PF13410">
    <property type="entry name" value="GST_C_2"/>
    <property type="match status" value="1"/>
</dbReference>
<dbReference type="AlphaFoldDB" id="A0A371RIV4"/>
<evidence type="ECO:0000259" key="1">
    <source>
        <dbReference type="PROSITE" id="PS50404"/>
    </source>
</evidence>
<evidence type="ECO:0000313" key="3">
    <source>
        <dbReference type="Proteomes" id="UP000264589"/>
    </source>
</evidence>
<dbReference type="InterPro" id="IPR050983">
    <property type="entry name" value="GST_Omega/HSP26"/>
</dbReference>
<dbReference type="InterPro" id="IPR036282">
    <property type="entry name" value="Glutathione-S-Trfase_C_sf"/>
</dbReference>
<dbReference type="SUPFAM" id="SSF47616">
    <property type="entry name" value="GST C-terminal domain-like"/>
    <property type="match status" value="1"/>
</dbReference>
<dbReference type="Gene3D" id="3.40.30.10">
    <property type="entry name" value="Glutaredoxin"/>
    <property type="match status" value="1"/>
</dbReference>
<dbReference type="Proteomes" id="UP000264589">
    <property type="component" value="Unassembled WGS sequence"/>
</dbReference>
<protein>
    <submittedName>
        <fullName evidence="2">Glutathione S-transferase</fullName>
    </submittedName>
</protein>
<dbReference type="GO" id="GO:0016740">
    <property type="term" value="F:transferase activity"/>
    <property type="evidence" value="ECO:0007669"/>
    <property type="project" value="UniProtKB-KW"/>
</dbReference>
<keyword evidence="3" id="KW-1185">Reference proteome</keyword>
<dbReference type="OrthoDB" id="9813092at2"/>
<dbReference type="PANTHER" id="PTHR43968:SF6">
    <property type="entry name" value="GLUTATHIONE S-TRANSFERASE OMEGA"/>
    <property type="match status" value="1"/>
</dbReference>
<evidence type="ECO:0000313" key="2">
    <source>
        <dbReference type="EMBL" id="RFB05383.1"/>
    </source>
</evidence>
<dbReference type="CDD" id="cd03196">
    <property type="entry name" value="GST_C_5"/>
    <property type="match status" value="1"/>
</dbReference>
<gene>
    <name evidence="2" type="ORF">DX908_09005</name>
</gene>
<dbReference type="InterPro" id="IPR040079">
    <property type="entry name" value="Glutathione_S-Trfase"/>
</dbReference>
<dbReference type="SFLD" id="SFLDS00019">
    <property type="entry name" value="Glutathione_Transferase_(cytos"/>
    <property type="match status" value="1"/>
</dbReference>
<dbReference type="RefSeq" id="WP_116392015.1">
    <property type="nucleotide sequence ID" value="NZ_QUQO01000001.1"/>
</dbReference>
<sequence>MTASLPVLYSFRRCPYAMRARMALCLMGHKVRLREILLKDKPEEMLTASPKGTVPALVLPDGEVIDESLAVMEWAVRTGEGPLLPLTEEMRELIAENDGPFKHHLDRYKYATRYEDADAEVHRAAGAAFITGLNERLTVGGQLFGTVPSFADYAIFPFIRQFRIADMDWFDAQDWPHVHTWLARHMASPLFTTIMQKFPLWKETGEEVLFGRDYSPATSTGE</sequence>
<dbReference type="EMBL" id="QUQO01000001">
    <property type="protein sequence ID" value="RFB05383.1"/>
    <property type="molecule type" value="Genomic_DNA"/>
</dbReference>
<dbReference type="PROSITE" id="PS50404">
    <property type="entry name" value="GST_NTER"/>
    <property type="match status" value="1"/>
</dbReference>
<name>A0A371RIV4_9PROT</name>
<dbReference type="SUPFAM" id="SSF52833">
    <property type="entry name" value="Thioredoxin-like"/>
    <property type="match status" value="1"/>
</dbReference>
<organism evidence="2 3">
    <name type="scientific">Parvularcula marina</name>
    <dbReference type="NCBI Taxonomy" id="2292771"/>
    <lineage>
        <taxon>Bacteria</taxon>
        <taxon>Pseudomonadati</taxon>
        <taxon>Pseudomonadota</taxon>
        <taxon>Alphaproteobacteria</taxon>
        <taxon>Parvularculales</taxon>
        <taxon>Parvularculaceae</taxon>
        <taxon>Parvularcula</taxon>
    </lineage>
</organism>
<dbReference type="Pfam" id="PF13417">
    <property type="entry name" value="GST_N_3"/>
    <property type="match status" value="1"/>
</dbReference>
<accession>A0A371RIV4</accession>
<dbReference type="InParanoid" id="A0A371RIV4"/>
<reference evidence="2 3" key="1">
    <citation type="submission" date="2018-08" db="EMBL/GenBank/DDBJ databases">
        <title>Parvularcula sp. SM1705, isolated from surface water of the South Sea China.</title>
        <authorList>
            <person name="Sun L."/>
        </authorList>
    </citation>
    <scope>NUCLEOTIDE SEQUENCE [LARGE SCALE GENOMIC DNA]</scope>
    <source>
        <strain evidence="2 3">SM1705</strain>
    </source>
</reference>